<keyword evidence="3" id="KW-0808">Transferase</keyword>
<dbReference type="InParanoid" id="F1Z4Z6"/>
<dbReference type="InterPro" id="IPR007345">
    <property type="entry name" value="Polysacch_pyruvyl_Trfase"/>
</dbReference>
<dbReference type="HOGENOM" id="CLU_039510_1_0_5"/>
<dbReference type="AlphaFoldDB" id="F1Z4Z6"/>
<dbReference type="EMBL" id="AEWJ01000023">
    <property type="protein sequence ID" value="EGD59987.1"/>
    <property type="molecule type" value="Genomic_DNA"/>
</dbReference>
<dbReference type="PANTHER" id="PTHR36836:SF1">
    <property type="entry name" value="COLANIC ACID BIOSYNTHESIS PROTEIN WCAK"/>
    <property type="match status" value="1"/>
</dbReference>
<dbReference type="GO" id="GO:0016740">
    <property type="term" value="F:transferase activity"/>
    <property type="evidence" value="ECO:0007669"/>
    <property type="project" value="UniProtKB-KW"/>
</dbReference>
<feature type="domain" description="Polysaccharide pyruvyl transferase" evidence="2">
    <location>
        <begin position="54"/>
        <end position="340"/>
    </location>
</feature>
<dbReference type="OrthoDB" id="1814359at2"/>
<dbReference type="STRING" id="983920.Y88_1861"/>
<sequence>MLSQHVKSLAGKIRRAGGRKGTPERPIRIGLLWHSLTSGNLGIGALTYGNIAIARKALHDLDLHAQFVVIGMRDGETSSVMGNEVETHIVTMRTLLSPNGLWKVLGGIDCVLDIGAGDSFTDTYGWKRFLILCAGKVMAVCRGIPLVLSPQTVGPFNHPGARAVATVVLRRASAIVTRDPESLALARELAPRVPCTQSIDVSFTLPHHDRSAERDGPVQRVGVNVSGLLFRQAENGTNRFGLGYDYARFSRALLRRLCAMPGIEVHLLTHATSRFIPSDDDARVADLLHREFPEVIRVPNFPGPVEAKSYISSLDFLAAARMHACIAAFCVGTPFIPVAYTRKFSGLFSSLGFDRTVPVDCPNDDHALDLVLRGLSEKTELLDLISRGHEQVENLLGNYRSVLRDTFATLALHQDNRLVTPQMCPATP</sequence>
<evidence type="ECO:0000313" key="4">
    <source>
        <dbReference type="Proteomes" id="UP000004728"/>
    </source>
</evidence>
<dbReference type="Proteomes" id="UP000004728">
    <property type="component" value="Unassembled WGS sequence"/>
</dbReference>
<dbReference type="PANTHER" id="PTHR36836">
    <property type="entry name" value="COLANIC ACID BIOSYNTHESIS PROTEIN WCAK"/>
    <property type="match status" value="1"/>
</dbReference>
<dbReference type="eggNOG" id="COG2327">
    <property type="taxonomic scope" value="Bacteria"/>
</dbReference>
<accession>F1Z4Z6</accession>
<keyword evidence="4" id="KW-1185">Reference proteome</keyword>
<comment type="caution">
    <text evidence="3">The sequence shown here is derived from an EMBL/GenBank/DDBJ whole genome shotgun (WGS) entry which is preliminary data.</text>
</comment>
<protein>
    <submittedName>
        <fullName evidence="3">Polysaccharide pyruvyl transferase</fullName>
    </submittedName>
</protein>
<dbReference type="Pfam" id="PF04230">
    <property type="entry name" value="PS_pyruv_trans"/>
    <property type="match status" value="1"/>
</dbReference>
<evidence type="ECO:0000313" key="3">
    <source>
        <dbReference type="EMBL" id="EGD59987.1"/>
    </source>
</evidence>
<name>F1Z4Z6_9SPHN</name>
<organism evidence="3 4">
    <name type="scientific">Novosphingobium nitrogenifigens DSM 19370</name>
    <dbReference type="NCBI Taxonomy" id="983920"/>
    <lineage>
        <taxon>Bacteria</taxon>
        <taxon>Pseudomonadati</taxon>
        <taxon>Pseudomonadota</taxon>
        <taxon>Alphaproteobacteria</taxon>
        <taxon>Sphingomonadales</taxon>
        <taxon>Sphingomonadaceae</taxon>
        <taxon>Novosphingobium</taxon>
    </lineage>
</organism>
<gene>
    <name evidence="3" type="ORF">Y88_1861</name>
</gene>
<evidence type="ECO:0000256" key="1">
    <source>
        <dbReference type="SAM" id="MobiDB-lite"/>
    </source>
</evidence>
<feature type="region of interest" description="Disordered" evidence="1">
    <location>
        <begin position="1"/>
        <end position="22"/>
    </location>
</feature>
<proteinExistence type="predicted"/>
<reference evidence="3 4" key="1">
    <citation type="journal article" date="2012" name="J. Bacteriol.">
        <title>Draft Genome Sequence of Novosphingobium nitrogenifigens Y88T.</title>
        <authorList>
            <person name="Strabala T.J."/>
            <person name="Macdonald L."/>
            <person name="Liu V."/>
            <person name="Smit A.M."/>
        </authorList>
    </citation>
    <scope>NUCLEOTIDE SEQUENCE [LARGE SCALE GENOMIC DNA]</scope>
    <source>
        <strain evidence="3 4">DSM 19370</strain>
    </source>
</reference>
<dbReference type="RefSeq" id="WP_008068846.1">
    <property type="nucleotide sequence ID" value="NZ_AQWK01000005.1"/>
</dbReference>
<evidence type="ECO:0000259" key="2">
    <source>
        <dbReference type="Pfam" id="PF04230"/>
    </source>
</evidence>